<keyword evidence="2" id="KW-1185">Reference proteome</keyword>
<name>A0ABV3U1R9_9GAMM</name>
<protein>
    <submittedName>
        <fullName evidence="1">Uncharacterized protein</fullName>
    </submittedName>
</protein>
<sequence length="206" mass="23231">MNDLFAEVVEALLAGKFICEYSNPEQFQFLLNDGRRDKVNHYVGQMGRELQCSPGGETYYLVMQSLARPETQRAVVETMRSVINELEPIIRCLQLIDSAQKNDSPLLPGDTLRESVILRAIEDAPAAIEELEALARSQKFKTTASGLAGKLRGILAKLVDSGYLLHPNEGFYTATGKWAWLYEVIDFVVHHEHIDVQEEHEQESLL</sequence>
<organism evidence="1 2">
    <name type="scientific">Zhongshania guokunii</name>
    <dbReference type="NCBI Taxonomy" id="641783"/>
    <lineage>
        <taxon>Bacteria</taxon>
        <taxon>Pseudomonadati</taxon>
        <taxon>Pseudomonadota</taxon>
        <taxon>Gammaproteobacteria</taxon>
        <taxon>Cellvibrionales</taxon>
        <taxon>Spongiibacteraceae</taxon>
        <taxon>Zhongshania</taxon>
    </lineage>
</organism>
<reference evidence="1 2" key="1">
    <citation type="journal article" date="2011" name="Int. J. Syst. Evol. Microbiol.">
        <title>Zhongshania antarctica gen. nov., sp. nov. and Zhongshania guokunii sp. nov., gammaproteobacteria respectively isolated from coastal attached (fast) ice and surface seawater of the Antarctic.</title>
        <authorList>
            <person name="Li H.J."/>
            <person name="Zhang X.Y."/>
            <person name="Chen C.X."/>
            <person name="Zhang Y.J."/>
            <person name="Gao Z.M."/>
            <person name="Yu Y."/>
            <person name="Chen X.L."/>
            <person name="Chen B."/>
            <person name="Zhang Y.Z."/>
        </authorList>
    </citation>
    <scope>NUCLEOTIDE SEQUENCE [LARGE SCALE GENOMIC DNA]</scope>
    <source>
        <strain evidence="1 2">ZS6-22T</strain>
    </source>
</reference>
<dbReference type="RefSeq" id="WP_301030391.1">
    <property type="nucleotide sequence ID" value="NZ_JBFRYA010000001.1"/>
</dbReference>
<dbReference type="Pfam" id="PF21980">
    <property type="entry name" value="MksE"/>
    <property type="match status" value="1"/>
</dbReference>
<dbReference type="Proteomes" id="UP001557485">
    <property type="component" value="Unassembled WGS sequence"/>
</dbReference>
<evidence type="ECO:0000313" key="1">
    <source>
        <dbReference type="EMBL" id="MEX1667791.1"/>
    </source>
</evidence>
<accession>A0ABV3U1R9</accession>
<proteinExistence type="predicted"/>
<evidence type="ECO:0000313" key="2">
    <source>
        <dbReference type="Proteomes" id="UP001557485"/>
    </source>
</evidence>
<dbReference type="EMBL" id="JBFRYA010000001">
    <property type="protein sequence ID" value="MEX1667791.1"/>
    <property type="molecule type" value="Genomic_DNA"/>
</dbReference>
<dbReference type="InterPro" id="IPR053841">
    <property type="entry name" value="MksE"/>
</dbReference>
<comment type="caution">
    <text evidence="1">The sequence shown here is derived from an EMBL/GenBank/DDBJ whole genome shotgun (WGS) entry which is preliminary data.</text>
</comment>
<gene>
    <name evidence="1" type="ORF">AB4876_02655</name>
</gene>